<feature type="compositionally biased region" description="Basic and acidic residues" evidence="1">
    <location>
        <begin position="17"/>
        <end position="29"/>
    </location>
</feature>
<feature type="region of interest" description="Disordered" evidence="1">
    <location>
        <begin position="1"/>
        <end position="44"/>
    </location>
</feature>
<reference evidence="3" key="3">
    <citation type="submission" date="2018-08" db="UniProtKB">
        <authorList>
            <consortium name="EnsemblPlants"/>
        </authorList>
    </citation>
    <scope>IDENTIFICATION</scope>
    <source>
        <strain evidence="3">cv. Bd21</strain>
    </source>
</reference>
<evidence type="ECO:0008006" key="5">
    <source>
        <dbReference type="Google" id="ProtNLM"/>
    </source>
</evidence>
<evidence type="ECO:0000313" key="4">
    <source>
        <dbReference type="Proteomes" id="UP000008810"/>
    </source>
</evidence>
<dbReference type="Gramene" id="KQK16336">
    <property type="protein sequence ID" value="KQK16336"/>
    <property type="gene ID" value="BRADI_1g28291v3"/>
</dbReference>
<keyword evidence="4" id="KW-1185">Reference proteome</keyword>
<protein>
    <recommendedName>
        <fullName evidence="5">DUF834 domain-containing protein</fullName>
    </recommendedName>
</protein>
<feature type="region of interest" description="Disordered" evidence="1">
    <location>
        <begin position="131"/>
        <end position="150"/>
    </location>
</feature>
<evidence type="ECO:0000256" key="1">
    <source>
        <dbReference type="SAM" id="MobiDB-lite"/>
    </source>
</evidence>
<evidence type="ECO:0000313" key="3">
    <source>
        <dbReference type="EnsemblPlants" id="KQK16336"/>
    </source>
</evidence>
<evidence type="ECO:0000313" key="2">
    <source>
        <dbReference type="EMBL" id="KQK16336.2"/>
    </source>
</evidence>
<dbReference type="EMBL" id="CM000880">
    <property type="protein sequence ID" value="KQK16336.2"/>
    <property type="molecule type" value="Genomic_DNA"/>
</dbReference>
<organism evidence="2">
    <name type="scientific">Brachypodium distachyon</name>
    <name type="common">Purple false brome</name>
    <name type="synonym">Trachynia distachya</name>
    <dbReference type="NCBI Taxonomy" id="15368"/>
    <lineage>
        <taxon>Eukaryota</taxon>
        <taxon>Viridiplantae</taxon>
        <taxon>Streptophyta</taxon>
        <taxon>Embryophyta</taxon>
        <taxon>Tracheophyta</taxon>
        <taxon>Spermatophyta</taxon>
        <taxon>Magnoliopsida</taxon>
        <taxon>Liliopsida</taxon>
        <taxon>Poales</taxon>
        <taxon>Poaceae</taxon>
        <taxon>BOP clade</taxon>
        <taxon>Pooideae</taxon>
        <taxon>Stipodae</taxon>
        <taxon>Brachypodieae</taxon>
        <taxon>Brachypodium</taxon>
    </lineage>
</organism>
<dbReference type="ExpressionAtlas" id="A0A0Q3GZP6">
    <property type="expression patterns" value="baseline"/>
</dbReference>
<dbReference type="AlphaFoldDB" id="A0A0Q3GZP6"/>
<dbReference type="EnsemblPlants" id="KQK16336">
    <property type="protein sequence ID" value="KQK16336"/>
    <property type="gene ID" value="BRADI_1g28291v3"/>
</dbReference>
<reference evidence="2" key="2">
    <citation type="submission" date="2017-06" db="EMBL/GenBank/DDBJ databases">
        <title>WGS assembly of Brachypodium distachyon.</title>
        <authorList>
            <consortium name="The International Brachypodium Initiative"/>
            <person name="Lucas S."/>
            <person name="Harmon-Smith M."/>
            <person name="Lail K."/>
            <person name="Tice H."/>
            <person name="Grimwood J."/>
            <person name="Bruce D."/>
            <person name="Barry K."/>
            <person name="Shu S."/>
            <person name="Lindquist E."/>
            <person name="Wang M."/>
            <person name="Pitluck S."/>
            <person name="Vogel J.P."/>
            <person name="Garvin D.F."/>
            <person name="Mockler T.C."/>
            <person name="Schmutz J."/>
            <person name="Rokhsar D."/>
            <person name="Bevan M.W."/>
        </authorList>
    </citation>
    <scope>NUCLEOTIDE SEQUENCE</scope>
    <source>
        <strain evidence="2">Bd21</strain>
    </source>
</reference>
<accession>A0A0Q3GZP6</accession>
<sequence length="205" mass="23136">MRAHRSFEQITAEEAADGVRRRPSEERRGGAASGGRRRVRGQGRLHAGEELLLEAAEKNGRLWARGSTTGGAFAGGGEDRRARFSGVLRGRCRDAVLAGRCGEGDWGWGGTGTAGRARRNPWQTRLRWGKRRGEGRELHERGKREENAGEGIRRKEQLEVMIKTSGGYRRRHGVEQWRRCASSGWEGDGQRRRTKAWERNRHVIE</sequence>
<gene>
    <name evidence="2" type="ORF">BRADI_1g28291v3</name>
</gene>
<feature type="compositionally biased region" description="Basic and acidic residues" evidence="1">
    <location>
        <begin position="188"/>
        <end position="205"/>
    </location>
</feature>
<reference evidence="2 3" key="1">
    <citation type="journal article" date="2010" name="Nature">
        <title>Genome sequencing and analysis of the model grass Brachypodium distachyon.</title>
        <authorList>
            <consortium name="International Brachypodium Initiative"/>
        </authorList>
    </citation>
    <scope>NUCLEOTIDE SEQUENCE [LARGE SCALE GENOMIC DNA]</scope>
    <source>
        <strain evidence="2 3">Bd21</strain>
    </source>
</reference>
<dbReference type="InParanoid" id="A0A0Q3GZP6"/>
<proteinExistence type="predicted"/>
<feature type="region of interest" description="Disordered" evidence="1">
    <location>
        <begin position="184"/>
        <end position="205"/>
    </location>
</feature>
<name>A0A0Q3GZP6_BRADI</name>
<dbReference type="Proteomes" id="UP000008810">
    <property type="component" value="Chromosome 1"/>
</dbReference>